<keyword evidence="3 6" id="KW-0812">Transmembrane</keyword>
<feature type="domain" description="Major facilitator superfamily (MFS) profile" evidence="7">
    <location>
        <begin position="17"/>
        <end position="387"/>
    </location>
</feature>
<dbReference type="GO" id="GO:0022857">
    <property type="term" value="F:transmembrane transporter activity"/>
    <property type="evidence" value="ECO:0007669"/>
    <property type="project" value="InterPro"/>
</dbReference>
<dbReference type="GO" id="GO:0005886">
    <property type="term" value="C:plasma membrane"/>
    <property type="evidence" value="ECO:0007669"/>
    <property type="project" value="UniProtKB-SubCell"/>
</dbReference>
<evidence type="ECO:0000256" key="6">
    <source>
        <dbReference type="SAM" id="Phobius"/>
    </source>
</evidence>
<dbReference type="RefSeq" id="WP_147783743.1">
    <property type="nucleotide sequence ID" value="NZ_VRMG01000008.1"/>
</dbReference>
<dbReference type="InterPro" id="IPR050189">
    <property type="entry name" value="MFS_Efflux_Transporters"/>
</dbReference>
<dbReference type="PANTHER" id="PTHR43124:SF10">
    <property type="entry name" value="PURINE EFFLUX PUMP PBUE"/>
    <property type="match status" value="1"/>
</dbReference>
<feature type="transmembrane region" description="Helical" evidence="6">
    <location>
        <begin position="335"/>
        <end position="357"/>
    </location>
</feature>
<dbReference type="PROSITE" id="PS50850">
    <property type="entry name" value="MFS"/>
    <property type="match status" value="1"/>
</dbReference>
<dbReference type="AlphaFoldDB" id="A0A5C8UQG3"/>
<feature type="transmembrane region" description="Helical" evidence="6">
    <location>
        <begin position="249"/>
        <end position="267"/>
    </location>
</feature>
<evidence type="ECO:0000256" key="4">
    <source>
        <dbReference type="ARBA" id="ARBA00022989"/>
    </source>
</evidence>
<evidence type="ECO:0000313" key="9">
    <source>
        <dbReference type="Proteomes" id="UP000321379"/>
    </source>
</evidence>
<evidence type="ECO:0000256" key="2">
    <source>
        <dbReference type="ARBA" id="ARBA00022475"/>
    </source>
</evidence>
<evidence type="ECO:0000256" key="5">
    <source>
        <dbReference type="ARBA" id="ARBA00023136"/>
    </source>
</evidence>
<accession>A0A5C8UQG3</accession>
<protein>
    <submittedName>
        <fullName evidence="8">MFS transporter</fullName>
    </submittedName>
</protein>
<reference evidence="8 9" key="1">
    <citation type="submission" date="2019-08" db="EMBL/GenBank/DDBJ databases">
        <title>Bacterial whole genome sequence for Glaciihabitans sp. CHu50b-6-2.</title>
        <authorList>
            <person name="Jin L."/>
        </authorList>
    </citation>
    <scope>NUCLEOTIDE SEQUENCE [LARGE SCALE GENOMIC DNA]</scope>
    <source>
        <strain evidence="8 9">CHu50b-6-2</strain>
    </source>
</reference>
<feature type="transmembrane region" description="Helical" evidence="6">
    <location>
        <begin position="83"/>
        <end position="104"/>
    </location>
</feature>
<sequence length="410" mass="41508">MTSIKQYSSAREKTTGRLLLLAAGTFVVGTGGFVIAGLLPGIALSLRVPETSASLLITIYALVFAIGTPIISMLTGRVSRTTLMVAGLGLVTVGNILTAVLPTFELAMVARVITGIGAAAFVPAATASAAAIAAPGRKGRAISLVTAGFTAATALGAPIGTAIGALGGWQTALWFVVALGALVVVGTGLLLRRIPLPAAQTIRERFAPLANGRIAITLLTTLLIVAGQYSGYTFFGSVQDRATGGSGTVLALLLFVYGLFATIGNLLAGSLADRLGNRVVLNVAVVVLLVDFLAMPLADGSLWSASILIAVWGLSAWAALLAVQHRVVEIAPGAIAWNSSATFFGIALSGPLGGLAISTAGAHNLTLVAAVVVVLALVVGEVSHRLVVRQARRAAESPAEVDGARPLLAA</sequence>
<evidence type="ECO:0000259" key="7">
    <source>
        <dbReference type="PROSITE" id="PS50850"/>
    </source>
</evidence>
<organism evidence="8 9">
    <name type="scientific">Lacisediminihabitans profunda</name>
    <dbReference type="NCBI Taxonomy" id="2594790"/>
    <lineage>
        <taxon>Bacteria</taxon>
        <taxon>Bacillati</taxon>
        <taxon>Actinomycetota</taxon>
        <taxon>Actinomycetes</taxon>
        <taxon>Micrococcales</taxon>
        <taxon>Microbacteriaceae</taxon>
        <taxon>Lacisediminihabitans</taxon>
    </lineage>
</organism>
<feature type="transmembrane region" description="Helical" evidence="6">
    <location>
        <begin position="303"/>
        <end position="323"/>
    </location>
</feature>
<dbReference type="CDD" id="cd17324">
    <property type="entry name" value="MFS_NepI_like"/>
    <property type="match status" value="1"/>
</dbReference>
<feature type="transmembrane region" description="Helical" evidence="6">
    <location>
        <begin position="172"/>
        <end position="191"/>
    </location>
</feature>
<dbReference type="Pfam" id="PF07690">
    <property type="entry name" value="MFS_1"/>
    <property type="match status" value="1"/>
</dbReference>
<feature type="transmembrane region" description="Helical" evidence="6">
    <location>
        <begin position="52"/>
        <end position="71"/>
    </location>
</feature>
<dbReference type="InterPro" id="IPR020846">
    <property type="entry name" value="MFS_dom"/>
</dbReference>
<dbReference type="InterPro" id="IPR036259">
    <property type="entry name" value="MFS_trans_sf"/>
</dbReference>
<feature type="transmembrane region" description="Helical" evidence="6">
    <location>
        <begin position="141"/>
        <end position="166"/>
    </location>
</feature>
<evidence type="ECO:0000256" key="1">
    <source>
        <dbReference type="ARBA" id="ARBA00004651"/>
    </source>
</evidence>
<comment type="caution">
    <text evidence="8">The sequence shown here is derived from an EMBL/GenBank/DDBJ whole genome shotgun (WGS) entry which is preliminary data.</text>
</comment>
<feature type="transmembrane region" description="Helical" evidence="6">
    <location>
        <begin position="279"/>
        <end position="297"/>
    </location>
</feature>
<keyword evidence="2" id="KW-1003">Cell membrane</keyword>
<dbReference type="SUPFAM" id="SSF103473">
    <property type="entry name" value="MFS general substrate transporter"/>
    <property type="match status" value="1"/>
</dbReference>
<dbReference type="EMBL" id="VRMG01000008">
    <property type="protein sequence ID" value="TXN29699.1"/>
    <property type="molecule type" value="Genomic_DNA"/>
</dbReference>
<feature type="transmembrane region" description="Helical" evidence="6">
    <location>
        <begin position="212"/>
        <end position="229"/>
    </location>
</feature>
<proteinExistence type="predicted"/>
<evidence type="ECO:0000313" key="8">
    <source>
        <dbReference type="EMBL" id="TXN29699.1"/>
    </source>
</evidence>
<dbReference type="Gene3D" id="1.20.1250.20">
    <property type="entry name" value="MFS general substrate transporter like domains"/>
    <property type="match status" value="2"/>
</dbReference>
<gene>
    <name evidence="8" type="ORF">FVP33_11130</name>
</gene>
<feature type="transmembrane region" description="Helical" evidence="6">
    <location>
        <begin position="110"/>
        <end position="134"/>
    </location>
</feature>
<name>A0A5C8UQG3_9MICO</name>
<feature type="transmembrane region" description="Helical" evidence="6">
    <location>
        <begin position="363"/>
        <end position="383"/>
    </location>
</feature>
<keyword evidence="5 6" id="KW-0472">Membrane</keyword>
<dbReference type="PANTHER" id="PTHR43124">
    <property type="entry name" value="PURINE EFFLUX PUMP PBUE"/>
    <property type="match status" value="1"/>
</dbReference>
<keyword evidence="4 6" id="KW-1133">Transmembrane helix</keyword>
<evidence type="ECO:0000256" key="3">
    <source>
        <dbReference type="ARBA" id="ARBA00022692"/>
    </source>
</evidence>
<keyword evidence="9" id="KW-1185">Reference proteome</keyword>
<comment type="subcellular location">
    <subcellularLocation>
        <location evidence="1">Cell membrane</location>
        <topology evidence="1">Multi-pass membrane protein</topology>
    </subcellularLocation>
</comment>
<dbReference type="Proteomes" id="UP000321379">
    <property type="component" value="Unassembled WGS sequence"/>
</dbReference>
<feature type="transmembrane region" description="Helical" evidence="6">
    <location>
        <begin position="20"/>
        <end position="46"/>
    </location>
</feature>
<dbReference type="InterPro" id="IPR011701">
    <property type="entry name" value="MFS"/>
</dbReference>